<dbReference type="CDD" id="cd07377">
    <property type="entry name" value="WHTH_GntR"/>
    <property type="match status" value="1"/>
</dbReference>
<dbReference type="SUPFAM" id="SSF46785">
    <property type="entry name" value="Winged helix' DNA-binding domain"/>
    <property type="match status" value="1"/>
</dbReference>
<evidence type="ECO:0000313" key="5">
    <source>
        <dbReference type="EMBL" id="PVY38963.1"/>
    </source>
</evidence>
<dbReference type="AlphaFoldDB" id="A0A2U1AR99"/>
<dbReference type="Gene3D" id="3.40.50.2300">
    <property type="match status" value="1"/>
</dbReference>
<dbReference type="InterPro" id="IPR036388">
    <property type="entry name" value="WH-like_DNA-bd_sf"/>
</dbReference>
<evidence type="ECO:0000313" key="6">
    <source>
        <dbReference type="Proteomes" id="UP000245959"/>
    </source>
</evidence>
<dbReference type="SMART" id="SM00345">
    <property type="entry name" value="HTH_GNTR"/>
    <property type="match status" value="1"/>
</dbReference>
<keyword evidence="3" id="KW-0804">Transcription</keyword>
<dbReference type="Pfam" id="PF13377">
    <property type="entry name" value="Peripla_BP_3"/>
    <property type="match status" value="1"/>
</dbReference>
<dbReference type="InterPro" id="IPR036390">
    <property type="entry name" value="WH_DNA-bd_sf"/>
</dbReference>
<dbReference type="EMBL" id="QEKH01000023">
    <property type="protein sequence ID" value="PVY38963.1"/>
    <property type="molecule type" value="Genomic_DNA"/>
</dbReference>
<dbReference type="SUPFAM" id="SSF53822">
    <property type="entry name" value="Periplasmic binding protein-like I"/>
    <property type="match status" value="1"/>
</dbReference>
<accession>A0A2U1AR99</accession>
<name>A0A2U1AR99_9BACT</name>
<reference evidence="5 6" key="1">
    <citation type="submission" date="2018-04" db="EMBL/GenBank/DDBJ databases">
        <title>Genomic Encyclopedia of Type Strains, Phase IV (KMG-IV): sequencing the most valuable type-strain genomes for metagenomic binning, comparative biology and taxonomic classification.</title>
        <authorList>
            <person name="Goeker M."/>
        </authorList>
    </citation>
    <scope>NUCLEOTIDE SEQUENCE [LARGE SCALE GENOMIC DNA]</scope>
    <source>
        <strain evidence="5 6">DSM 14823</strain>
    </source>
</reference>
<dbReference type="InterPro" id="IPR046335">
    <property type="entry name" value="LacI/GalR-like_sensor"/>
</dbReference>
<evidence type="ECO:0000256" key="1">
    <source>
        <dbReference type="ARBA" id="ARBA00023015"/>
    </source>
</evidence>
<organism evidence="5 6">
    <name type="scientific">Victivallis vadensis</name>
    <dbReference type="NCBI Taxonomy" id="172901"/>
    <lineage>
        <taxon>Bacteria</taxon>
        <taxon>Pseudomonadati</taxon>
        <taxon>Lentisphaerota</taxon>
        <taxon>Lentisphaeria</taxon>
        <taxon>Victivallales</taxon>
        <taxon>Victivallaceae</taxon>
        <taxon>Victivallis</taxon>
    </lineage>
</organism>
<dbReference type="Proteomes" id="UP000245959">
    <property type="component" value="Unassembled WGS sequence"/>
</dbReference>
<sequence length="326" mass="37364">MKKIAAKEFCDFIPPRNVGFHVELASYLREKLESNQFSTGDCFPSLREMAAYWNTNPYSVKLAINELVLQGYLTRSQGHGTFVAPKRGDFTRIGIYIDHSMRQNGNIMYTYMFASLVEQKLTAKGASCIVFNDYRDFSEQKSPPQDLADAVAAGRIQAVAVISWREFFGNFPIRYFYPTIDYHLEHVAGLVKQFEARRVALIAPEDIYEHFPERFRRIGIKLMPKYIRQFPLCGGFTQNCGAAVYDFTRELLTRSTRPDLLIVMPDSAVQGAIQAVLELGIRVPEDLRLLLHRNLGLEYFCSLPVDYWDIDLNQVADDFVHDIMGK</sequence>
<dbReference type="RefSeq" id="WP_116884833.1">
    <property type="nucleotide sequence ID" value="NZ_CABMMC010000013.1"/>
</dbReference>
<dbReference type="InterPro" id="IPR028082">
    <property type="entry name" value="Peripla_BP_I"/>
</dbReference>
<protein>
    <submittedName>
        <fullName evidence="5">Substrate-binding family protein</fullName>
    </submittedName>
</protein>
<evidence type="ECO:0000256" key="3">
    <source>
        <dbReference type="ARBA" id="ARBA00023163"/>
    </source>
</evidence>
<dbReference type="GeneID" id="78296126"/>
<dbReference type="InterPro" id="IPR000524">
    <property type="entry name" value="Tscrpt_reg_HTH_GntR"/>
</dbReference>
<dbReference type="PROSITE" id="PS50949">
    <property type="entry name" value="HTH_GNTR"/>
    <property type="match status" value="1"/>
</dbReference>
<dbReference type="GO" id="GO:0003700">
    <property type="term" value="F:DNA-binding transcription factor activity"/>
    <property type="evidence" value="ECO:0007669"/>
    <property type="project" value="InterPro"/>
</dbReference>
<dbReference type="Pfam" id="PF00392">
    <property type="entry name" value="GntR"/>
    <property type="match status" value="1"/>
</dbReference>
<keyword evidence="1" id="KW-0805">Transcription regulation</keyword>
<feature type="domain" description="HTH gntR-type" evidence="4">
    <location>
        <begin position="18"/>
        <end position="86"/>
    </location>
</feature>
<comment type="caution">
    <text evidence="5">The sequence shown here is derived from an EMBL/GenBank/DDBJ whole genome shotgun (WGS) entry which is preliminary data.</text>
</comment>
<keyword evidence="2" id="KW-0238">DNA-binding</keyword>
<evidence type="ECO:0000259" key="4">
    <source>
        <dbReference type="PROSITE" id="PS50949"/>
    </source>
</evidence>
<evidence type="ECO:0000256" key="2">
    <source>
        <dbReference type="ARBA" id="ARBA00023125"/>
    </source>
</evidence>
<gene>
    <name evidence="5" type="ORF">C8D82_12315</name>
</gene>
<dbReference type="OrthoDB" id="162505at2"/>
<dbReference type="Gene3D" id="1.10.10.10">
    <property type="entry name" value="Winged helix-like DNA-binding domain superfamily/Winged helix DNA-binding domain"/>
    <property type="match status" value="1"/>
</dbReference>
<keyword evidence="6" id="KW-1185">Reference proteome</keyword>
<dbReference type="GO" id="GO:0003677">
    <property type="term" value="F:DNA binding"/>
    <property type="evidence" value="ECO:0007669"/>
    <property type="project" value="UniProtKB-KW"/>
</dbReference>
<proteinExistence type="predicted"/>